<dbReference type="AlphaFoldDB" id="A0AAX6MLV9"/>
<dbReference type="GO" id="GO:0005085">
    <property type="term" value="F:guanyl-nucleotide exchange factor activity"/>
    <property type="evidence" value="ECO:0007669"/>
    <property type="project" value="TreeGrafter"/>
</dbReference>
<evidence type="ECO:0000313" key="2">
    <source>
        <dbReference type="EMBL" id="KAK6953171.1"/>
    </source>
</evidence>
<reference evidence="2 3" key="1">
    <citation type="journal article" date="2024" name="Front Chem Biol">
        <title>Unveiling the potential of Daldinia eschscholtzii MFLUCC 19-0629 through bioactivity and bioinformatics studies for enhanced sustainable agriculture production.</title>
        <authorList>
            <person name="Brooks S."/>
            <person name="Weaver J.A."/>
            <person name="Klomchit A."/>
            <person name="Alharthi S.A."/>
            <person name="Onlamun T."/>
            <person name="Nurani R."/>
            <person name="Vong T.K."/>
            <person name="Alberti F."/>
            <person name="Greco C."/>
        </authorList>
    </citation>
    <scope>NUCLEOTIDE SEQUENCE [LARGE SCALE GENOMIC DNA]</scope>
    <source>
        <strain evidence="2">MFLUCC 19-0629</strain>
    </source>
</reference>
<dbReference type="GO" id="GO:0005634">
    <property type="term" value="C:nucleus"/>
    <property type="evidence" value="ECO:0007669"/>
    <property type="project" value="TreeGrafter"/>
</dbReference>
<proteinExistence type="predicted"/>
<dbReference type="Proteomes" id="UP001369815">
    <property type="component" value="Unassembled WGS sequence"/>
</dbReference>
<dbReference type="PANTHER" id="PTHR15837:SF5">
    <property type="entry name" value="NYN DOMAIN-CONTAINING PROTEIN"/>
    <property type="match status" value="1"/>
</dbReference>
<dbReference type="GO" id="GO:0006606">
    <property type="term" value="P:protein import into nucleus"/>
    <property type="evidence" value="ECO:0007669"/>
    <property type="project" value="TreeGrafter"/>
</dbReference>
<keyword evidence="3" id="KW-1185">Reference proteome</keyword>
<feature type="region of interest" description="Disordered" evidence="1">
    <location>
        <begin position="67"/>
        <end position="98"/>
    </location>
</feature>
<dbReference type="GO" id="GO:0031267">
    <property type="term" value="F:small GTPase binding"/>
    <property type="evidence" value="ECO:0007669"/>
    <property type="project" value="TreeGrafter"/>
</dbReference>
<evidence type="ECO:0000256" key="1">
    <source>
        <dbReference type="SAM" id="MobiDB-lite"/>
    </source>
</evidence>
<accession>A0AAX6MLV9</accession>
<sequence length="535" mass="59773">MALDIMHDQDLSVSRTPSIMKATPQRPGPNGSRVVKKRSLPRLGDGLCDVFSIAVDSPAQTEDTFISSIDQETGSSVFTPSEKTSTTTSSTPDSSTGSFNFDLRLDFHNSIKTPEYSIPHPAHCKSSHIIPQTPSGIKLVSQTQSQVSLPMGSSTLSSPSPKLLQVSQIFESLGPLPYEIPPKTPEGQIINDSLVPNLTLHEVDTSFHDKKTPFWGAEGSAGSSQHLDLLEALKSQQKSHERDQITANQLSHMLQYSGLDLPNHLYPGVQSILPSPLEIMREQFYAKLRNYTDANHTGSSLEAQDNVHIFVDMSNIFIGFCESYKLSMQIPLARRISMPPFSFKTLALVMERARNVQKRVLAGSIYGVADKNPRASWPSYFLEAEQLNYKMNVFSRVRKRKISPNKPKGRGRTPTERPDEIGELSEDVAYEVRNGEQGVDENLHLNMMDSMWDNMSHPGTMVLATGDAAEAEFSGGFLQYAIRALEKGWKLELVTWRRPLSSSWTDPKFAKRYKDQFKIIFLDDFLDELRTGFLA</sequence>
<feature type="compositionally biased region" description="Basic and acidic residues" evidence="1">
    <location>
        <begin position="1"/>
        <end position="10"/>
    </location>
</feature>
<feature type="region of interest" description="Disordered" evidence="1">
    <location>
        <begin position="1"/>
        <end position="35"/>
    </location>
</feature>
<evidence type="ECO:0008006" key="4">
    <source>
        <dbReference type="Google" id="ProtNLM"/>
    </source>
</evidence>
<feature type="compositionally biased region" description="Polar residues" evidence="1">
    <location>
        <begin position="67"/>
        <end position="78"/>
    </location>
</feature>
<feature type="compositionally biased region" description="Basic residues" evidence="1">
    <location>
        <begin position="400"/>
        <end position="411"/>
    </location>
</feature>
<dbReference type="CDD" id="cd18724">
    <property type="entry name" value="PIN_LabA-like"/>
    <property type="match status" value="1"/>
</dbReference>
<dbReference type="EMBL" id="JBANMG010000005">
    <property type="protein sequence ID" value="KAK6953171.1"/>
    <property type="molecule type" value="Genomic_DNA"/>
</dbReference>
<dbReference type="PANTHER" id="PTHR15837">
    <property type="entry name" value="RAN GUANINE NUCLEOTIDE RELEASE FACTOR"/>
    <property type="match status" value="1"/>
</dbReference>
<protein>
    <recommendedName>
        <fullName evidence="4">NYN domain-containing protein</fullName>
    </recommendedName>
</protein>
<name>A0AAX6MLV9_9PEZI</name>
<comment type="caution">
    <text evidence="2">The sequence shown here is derived from an EMBL/GenBank/DDBJ whole genome shotgun (WGS) entry which is preliminary data.</text>
</comment>
<gene>
    <name evidence="2" type="ORF">Daesc_005471</name>
</gene>
<dbReference type="InterPro" id="IPR007681">
    <property type="entry name" value="Mog1"/>
</dbReference>
<feature type="region of interest" description="Disordered" evidence="1">
    <location>
        <begin position="400"/>
        <end position="419"/>
    </location>
</feature>
<dbReference type="Gene3D" id="3.40.50.1010">
    <property type="entry name" value="5'-nuclease"/>
    <property type="match status" value="1"/>
</dbReference>
<evidence type="ECO:0000313" key="3">
    <source>
        <dbReference type="Proteomes" id="UP001369815"/>
    </source>
</evidence>
<organism evidence="2 3">
    <name type="scientific">Daldinia eschscholtzii</name>
    <dbReference type="NCBI Taxonomy" id="292717"/>
    <lineage>
        <taxon>Eukaryota</taxon>
        <taxon>Fungi</taxon>
        <taxon>Dikarya</taxon>
        <taxon>Ascomycota</taxon>
        <taxon>Pezizomycotina</taxon>
        <taxon>Sordariomycetes</taxon>
        <taxon>Xylariomycetidae</taxon>
        <taxon>Xylariales</taxon>
        <taxon>Hypoxylaceae</taxon>
        <taxon>Daldinia</taxon>
    </lineage>
</organism>
<feature type="compositionally biased region" description="Low complexity" evidence="1">
    <location>
        <begin position="79"/>
        <end position="98"/>
    </location>
</feature>